<dbReference type="EMBL" id="KB320992">
    <property type="protein sequence ID" value="ELW49530.1"/>
    <property type="molecule type" value="Genomic_DNA"/>
</dbReference>
<accession>L9JG30</accession>
<sequence length="119" mass="13114">MSFDPTPIPTLQLAHGIHKRSLTSGTAAAAAVKHQPTGESETLDRPVSAAAAAPGTYHSPQDVTGRQQMAHCLLRSLSCKVYFDTKNRCLVRLHETLLLNPDALWAQEQEKAEIQDLWR</sequence>
<dbReference type="Proteomes" id="UP000011518">
    <property type="component" value="Unassembled WGS sequence"/>
</dbReference>
<feature type="region of interest" description="Disordered" evidence="1">
    <location>
        <begin position="25"/>
        <end position="62"/>
    </location>
</feature>
<evidence type="ECO:0000256" key="1">
    <source>
        <dbReference type="SAM" id="MobiDB-lite"/>
    </source>
</evidence>
<evidence type="ECO:0000313" key="3">
    <source>
        <dbReference type="Proteomes" id="UP000011518"/>
    </source>
</evidence>
<name>L9JG30_TUPCH</name>
<reference evidence="3" key="1">
    <citation type="submission" date="2012-07" db="EMBL/GenBank/DDBJ databases">
        <title>Genome of the Chinese tree shrew, a rising model animal genetically related to primates.</title>
        <authorList>
            <person name="Zhang G."/>
            <person name="Fan Y."/>
            <person name="Yao Y."/>
            <person name="Huang Z."/>
        </authorList>
    </citation>
    <scope>NUCLEOTIDE SEQUENCE [LARGE SCALE GENOMIC DNA]</scope>
</reference>
<evidence type="ECO:0000313" key="2">
    <source>
        <dbReference type="EMBL" id="ELW49530.1"/>
    </source>
</evidence>
<gene>
    <name evidence="2" type="ORF">TREES_T100003286</name>
</gene>
<reference evidence="3" key="2">
    <citation type="journal article" date="2013" name="Nat. Commun.">
        <title>Genome of the Chinese tree shrew.</title>
        <authorList>
            <person name="Fan Y."/>
            <person name="Huang Z.Y."/>
            <person name="Cao C.C."/>
            <person name="Chen C.S."/>
            <person name="Chen Y.X."/>
            <person name="Fan D.D."/>
            <person name="He J."/>
            <person name="Hou H.L."/>
            <person name="Hu L."/>
            <person name="Hu X.T."/>
            <person name="Jiang X.T."/>
            <person name="Lai R."/>
            <person name="Lang Y.S."/>
            <person name="Liang B."/>
            <person name="Liao S.G."/>
            <person name="Mu D."/>
            <person name="Ma Y.Y."/>
            <person name="Niu Y.Y."/>
            <person name="Sun X.Q."/>
            <person name="Xia J.Q."/>
            <person name="Xiao J."/>
            <person name="Xiong Z.Q."/>
            <person name="Xu L."/>
            <person name="Yang L."/>
            <person name="Zhang Y."/>
            <person name="Zhao W."/>
            <person name="Zhao X.D."/>
            <person name="Zheng Y.T."/>
            <person name="Zhou J.M."/>
            <person name="Zhu Y.B."/>
            <person name="Zhang G.J."/>
            <person name="Wang J."/>
            <person name="Yao Y.G."/>
        </authorList>
    </citation>
    <scope>NUCLEOTIDE SEQUENCE [LARGE SCALE GENOMIC DNA]</scope>
</reference>
<dbReference type="InParanoid" id="L9JG30"/>
<organism evidence="2 3">
    <name type="scientific">Tupaia chinensis</name>
    <name type="common">Chinese tree shrew</name>
    <name type="synonym">Tupaia belangeri chinensis</name>
    <dbReference type="NCBI Taxonomy" id="246437"/>
    <lineage>
        <taxon>Eukaryota</taxon>
        <taxon>Metazoa</taxon>
        <taxon>Chordata</taxon>
        <taxon>Craniata</taxon>
        <taxon>Vertebrata</taxon>
        <taxon>Euteleostomi</taxon>
        <taxon>Mammalia</taxon>
        <taxon>Eutheria</taxon>
        <taxon>Euarchontoglires</taxon>
        <taxon>Scandentia</taxon>
        <taxon>Tupaiidae</taxon>
        <taxon>Tupaia</taxon>
    </lineage>
</organism>
<keyword evidence="3" id="KW-1185">Reference proteome</keyword>
<protein>
    <submittedName>
        <fullName evidence="2">Uncharacterized protein</fullName>
    </submittedName>
</protein>
<proteinExistence type="predicted"/>
<dbReference type="AlphaFoldDB" id="L9JG30"/>